<dbReference type="RefSeq" id="WP_301253033.1">
    <property type="nucleotide sequence ID" value="NZ_JBGFFX010000020.1"/>
</dbReference>
<dbReference type="InterPro" id="IPR009784">
    <property type="entry name" value="DUF1349"/>
</dbReference>
<keyword evidence="2" id="KW-1185">Reference proteome</keyword>
<dbReference type="PANTHER" id="PTHR35332:SF2">
    <property type="entry name" value="REGULATION OF ENOLASE PROTEIN 1"/>
    <property type="match status" value="1"/>
</dbReference>
<proteinExistence type="predicted"/>
<dbReference type="PANTHER" id="PTHR35332">
    <property type="entry name" value="REGULATION OF ENOLASE PROTEIN 1"/>
    <property type="match status" value="1"/>
</dbReference>
<comment type="caution">
    <text evidence="1">The sequence shown here is derived from an EMBL/GenBank/DDBJ whole genome shotgun (WGS) entry which is preliminary data.</text>
</comment>
<protein>
    <submittedName>
        <fullName evidence="1">DUF1349 domain-containing protein</fullName>
    </submittedName>
</protein>
<dbReference type="Pfam" id="PF07081">
    <property type="entry name" value="DUF1349"/>
    <property type="match status" value="1"/>
</dbReference>
<dbReference type="Proteomes" id="UP001565243">
    <property type="component" value="Unassembled WGS sequence"/>
</dbReference>
<dbReference type="SUPFAM" id="SSF49899">
    <property type="entry name" value="Concanavalin A-like lectins/glucanases"/>
    <property type="match status" value="1"/>
</dbReference>
<accession>A0ABV4EES6</accession>
<gene>
    <name evidence="1" type="ORF">AB6T85_22795</name>
</gene>
<reference evidence="1 2" key="1">
    <citation type="submission" date="2024-07" db="EMBL/GenBank/DDBJ databases">
        <authorList>
            <person name="Hebao G."/>
        </authorList>
    </citation>
    <scope>NUCLEOTIDE SEQUENCE [LARGE SCALE GENOMIC DNA]</scope>
    <source>
        <strain evidence="1 2">ACCC 02193</strain>
    </source>
</reference>
<dbReference type="EMBL" id="JBGFFX010000020">
    <property type="protein sequence ID" value="MEY8773237.1"/>
    <property type="molecule type" value="Genomic_DNA"/>
</dbReference>
<dbReference type="InterPro" id="IPR015987">
    <property type="entry name" value="UCP022704"/>
</dbReference>
<evidence type="ECO:0000313" key="2">
    <source>
        <dbReference type="Proteomes" id="UP001565243"/>
    </source>
</evidence>
<dbReference type="Gene3D" id="2.60.120.200">
    <property type="match status" value="1"/>
</dbReference>
<name>A0ABV4EES6_9GAMM</name>
<organism evidence="1 2">
    <name type="scientific">Erwinia aeris</name>
    <dbReference type="NCBI Taxonomy" id="3239803"/>
    <lineage>
        <taxon>Bacteria</taxon>
        <taxon>Pseudomonadati</taxon>
        <taxon>Pseudomonadota</taxon>
        <taxon>Gammaproteobacteria</taxon>
        <taxon>Enterobacterales</taxon>
        <taxon>Erwiniaceae</taxon>
        <taxon>Erwinia</taxon>
    </lineage>
</organism>
<dbReference type="InterPro" id="IPR013320">
    <property type="entry name" value="ConA-like_dom_sf"/>
</dbReference>
<dbReference type="PIRSF" id="PIRSF022704">
    <property type="entry name" value="UCP022704"/>
    <property type="match status" value="1"/>
</dbReference>
<sequence length="198" mass="22894">MIVVDSLEAGKGNWINKPDNYSLENGKLQLTTALNTDFWRQTYYGFQRHTGHAYGFYVENDFTLQVKIMANFCHLYDQAGIFLQDDEHHWVKAGIEFNDDLSSIGCVVTRKTSDWSTGLFPGDPQTFWMRTTLENEALRIQYSTDGKKWPLLRLCHWPDIKNRFIGVMGCTPEREGLEITFDEFRLGSPLSKSLHDLT</sequence>
<evidence type="ECO:0000313" key="1">
    <source>
        <dbReference type="EMBL" id="MEY8773237.1"/>
    </source>
</evidence>